<name>A0AAU7MYG7_9FLAO</name>
<dbReference type="Gene3D" id="2.60.40.1190">
    <property type="match status" value="1"/>
</dbReference>
<sequence length="762" mass="87897">MVGTSVILVRFSTGSERIFGHINGKTMMMKHWYPVLWLIFGLFMLVPYLGFAQNTTKQIGAKFITEEVVLDGKLDEAFWEMAETGSDFVQYFPTDSLPAKHATSFKVVFSETTLYLGVRAEAVNGDYVVSSLRRDFGGTTNDNISFLFDTFSDATTAFFFGVTPYGVQREGLVAEGGENFNNTWDIKWQAEAQRYNDHYTVEIAIPFTSLKFIEGSTSWRFRAYRWNIQSNEQTTWTQIPQNQTLSSLAYMGQLNFERPLGRSRSPFFLIPYINTLAQEDYAADTDQQDFKTGVDAKVAVSEGMNLDVTINPDFSNVEVDDVFTNLTRFEIRLPERRQFFIDNNDLFANYGNTLDNIPFFSRRIGLVRDTLGNLIENRLLGGVRLSGKLNSTWRLGFLNLQSAADDANRIPSYNNMMLAFQKKVFSRSNLGFFWVNRQTLDTYESLNPNERYNRVIGLDYDLASADNIWTGNFFVHKSFQPGDSEGNFSAQARVNYDDRDWRFVTDFVYVDEEYRADLGFVPRTDIFKNGLSATRRFYPRDSKISNHSFQLLGVNFWRVNLDFKNTDYFYRATWEINFTNQSTFSNNVQHDYIFLTNDFDPTRTPGATPLSGNRGYSFTQYNAEYASNPSKLFTFSGNTSIGQFFNGEQYSFGGQVGYRFQPWANISVGVNYDGIRLPEPYNDADIWLGIARAEITFSKSIFWNTLIQYSNQRDNFGINSRLQWRFAPLSDLFLVYNDNYFTGTFAPRFRSINLKLTYWLNL</sequence>
<feature type="transmembrane region" description="Helical" evidence="1">
    <location>
        <begin position="32"/>
        <end position="51"/>
    </location>
</feature>
<protein>
    <submittedName>
        <fullName evidence="3">DUF5916 domain-containing protein</fullName>
    </submittedName>
</protein>
<proteinExistence type="predicted"/>
<gene>
    <name evidence="3" type="ORF">ABNE31_00760</name>
</gene>
<accession>A0AAU7MYG7</accession>
<dbReference type="EMBL" id="CP157804">
    <property type="protein sequence ID" value="XBQ23458.1"/>
    <property type="molecule type" value="Genomic_DNA"/>
</dbReference>
<dbReference type="KEGG" id="fld:ABNE31_00760"/>
<dbReference type="RefSeq" id="WP_349352000.1">
    <property type="nucleotide sequence ID" value="NZ_CP157804.1"/>
</dbReference>
<keyword evidence="1" id="KW-1133">Transmembrane helix</keyword>
<dbReference type="SUPFAM" id="SSF49344">
    <property type="entry name" value="CBD9-like"/>
    <property type="match status" value="1"/>
</dbReference>
<organism evidence="3">
    <name type="scientific">Flagellimonas sp. MMG031</name>
    <dbReference type="NCBI Taxonomy" id="3158549"/>
    <lineage>
        <taxon>Bacteria</taxon>
        <taxon>Pseudomonadati</taxon>
        <taxon>Bacteroidota</taxon>
        <taxon>Flavobacteriia</taxon>
        <taxon>Flavobacteriales</taxon>
        <taxon>Flavobacteriaceae</taxon>
        <taxon>Flagellimonas</taxon>
    </lineage>
</organism>
<dbReference type="CDD" id="cd09618">
    <property type="entry name" value="CBM9_like_2"/>
    <property type="match status" value="1"/>
</dbReference>
<dbReference type="AlphaFoldDB" id="A0AAU7MYG7"/>
<evidence type="ECO:0000313" key="3">
    <source>
        <dbReference type="EMBL" id="XBQ23458.1"/>
    </source>
</evidence>
<dbReference type="InterPro" id="IPR045670">
    <property type="entry name" value="DUF5916"/>
</dbReference>
<dbReference type="Pfam" id="PF19313">
    <property type="entry name" value="DUF5916"/>
    <property type="match status" value="1"/>
</dbReference>
<keyword evidence="1" id="KW-0812">Transmembrane</keyword>
<feature type="domain" description="DUF5916" evidence="2">
    <location>
        <begin position="268"/>
        <end position="672"/>
    </location>
</feature>
<reference evidence="3" key="1">
    <citation type="submission" date="2024-05" db="EMBL/GenBank/DDBJ databases">
        <title>Draft Genome Sequences of Flagellimonas sp. MMG031 and Marinobacter sp. MMG032 Isolated from the dinoflagellate Symbiodinium pilosum.</title>
        <authorList>
            <person name="Shikuma N.J."/>
            <person name="Farrell M.V."/>
        </authorList>
    </citation>
    <scope>NUCLEOTIDE SEQUENCE</scope>
    <source>
        <strain evidence="3">MMG031</strain>
    </source>
</reference>
<evidence type="ECO:0000259" key="2">
    <source>
        <dbReference type="Pfam" id="PF19313"/>
    </source>
</evidence>
<evidence type="ECO:0000256" key="1">
    <source>
        <dbReference type="SAM" id="Phobius"/>
    </source>
</evidence>
<keyword evidence="1" id="KW-0472">Membrane</keyword>